<proteinExistence type="predicted"/>
<dbReference type="Proteomes" id="UP001280156">
    <property type="component" value="Unassembled WGS sequence"/>
</dbReference>
<reference evidence="1 2" key="1">
    <citation type="submission" date="2023-08" db="EMBL/GenBank/DDBJ databases">
        <title>Implementing the SeqCode for naming new Mesorhizobium species isolated from Vachellia karroo root nodules.</title>
        <authorList>
            <person name="Van Lill M."/>
        </authorList>
    </citation>
    <scope>NUCLEOTIDE SEQUENCE [LARGE SCALE GENOMIC DNA]</scope>
    <source>
        <strain evidence="1 2">VK2B</strain>
    </source>
</reference>
<comment type="caution">
    <text evidence="1">The sequence shown here is derived from an EMBL/GenBank/DDBJ whole genome shotgun (WGS) entry which is preliminary data.</text>
</comment>
<keyword evidence="2" id="KW-1185">Reference proteome</keyword>
<evidence type="ECO:0000313" key="1">
    <source>
        <dbReference type="EMBL" id="MDX8485885.1"/>
    </source>
</evidence>
<gene>
    <name evidence="1" type="ORF">RFM52_11810</name>
</gene>
<name>A0ABU4YII6_9HYPH</name>
<organism evidence="1 2">
    <name type="scientific">Mesorhizobium humile</name>
    <dbReference type="NCBI Taxonomy" id="3072313"/>
    <lineage>
        <taxon>Bacteria</taxon>
        <taxon>Pseudomonadati</taxon>
        <taxon>Pseudomonadota</taxon>
        <taxon>Alphaproteobacteria</taxon>
        <taxon>Hyphomicrobiales</taxon>
        <taxon>Phyllobacteriaceae</taxon>
        <taxon>Mesorhizobium</taxon>
    </lineage>
</organism>
<dbReference type="EMBL" id="JAVIIV010000006">
    <property type="protein sequence ID" value="MDX8485885.1"/>
    <property type="molecule type" value="Genomic_DNA"/>
</dbReference>
<sequence>MAIAPNRRLIVRLANSNKRERSNREAIHAATGETLAGVAIRQRMSA</sequence>
<accession>A0ABU4YII6</accession>
<evidence type="ECO:0000313" key="2">
    <source>
        <dbReference type="Proteomes" id="UP001280156"/>
    </source>
</evidence>
<protein>
    <submittedName>
        <fullName evidence="1">Uncharacterized protein</fullName>
    </submittedName>
</protein>
<dbReference type="RefSeq" id="WP_320297495.1">
    <property type="nucleotide sequence ID" value="NZ_JAVIIU010000011.1"/>
</dbReference>